<accession>A0A1G8V8Y8</accession>
<feature type="domain" description="CBS" evidence="1">
    <location>
        <begin position="2"/>
        <end position="49"/>
    </location>
</feature>
<organism evidence="2 3">
    <name type="scientific">Lentzea albidocapillata subsp. violacea</name>
    <dbReference type="NCBI Taxonomy" id="128104"/>
    <lineage>
        <taxon>Bacteria</taxon>
        <taxon>Bacillati</taxon>
        <taxon>Actinomycetota</taxon>
        <taxon>Actinomycetes</taxon>
        <taxon>Pseudonocardiales</taxon>
        <taxon>Pseudonocardiaceae</taxon>
        <taxon>Lentzea</taxon>
    </lineage>
</organism>
<protein>
    <submittedName>
        <fullName evidence="2">CBS domain-containing protein</fullName>
    </submittedName>
</protein>
<dbReference type="Pfam" id="PF00571">
    <property type="entry name" value="CBS"/>
    <property type="match status" value="1"/>
</dbReference>
<reference evidence="3" key="1">
    <citation type="submission" date="2016-10" db="EMBL/GenBank/DDBJ databases">
        <authorList>
            <person name="Varghese N."/>
            <person name="Submissions S."/>
        </authorList>
    </citation>
    <scope>NUCLEOTIDE SEQUENCE [LARGE SCALE GENOMIC DNA]</scope>
    <source>
        <strain evidence="3">DSM 44796</strain>
    </source>
</reference>
<evidence type="ECO:0000313" key="3">
    <source>
        <dbReference type="Proteomes" id="UP000199682"/>
    </source>
</evidence>
<evidence type="ECO:0000259" key="1">
    <source>
        <dbReference type="Pfam" id="PF00571"/>
    </source>
</evidence>
<dbReference type="SUPFAM" id="SSF54631">
    <property type="entry name" value="CBS-domain pair"/>
    <property type="match status" value="1"/>
</dbReference>
<dbReference type="AlphaFoldDB" id="A0A1G8V8Y8"/>
<evidence type="ECO:0000313" key="2">
    <source>
        <dbReference type="EMBL" id="SDJ62548.1"/>
    </source>
</evidence>
<sequence>MRDVCGDQVVTAGLAEALDTAFSRMRENAVRRIPVVDVGRPVGVLFLGDAAVECDPDSVLGQVSAAAGST</sequence>
<dbReference type="EMBL" id="FNET01000002">
    <property type="protein sequence ID" value="SDJ62548.1"/>
    <property type="molecule type" value="Genomic_DNA"/>
</dbReference>
<dbReference type="Gene3D" id="3.10.580.10">
    <property type="entry name" value="CBS-domain"/>
    <property type="match status" value="1"/>
</dbReference>
<name>A0A1G8V8Y8_9PSEU</name>
<dbReference type="Proteomes" id="UP000199682">
    <property type="component" value="Unassembled WGS sequence"/>
</dbReference>
<gene>
    <name evidence="2" type="ORF">SAMN04488074_102554</name>
</gene>
<proteinExistence type="predicted"/>
<dbReference type="InterPro" id="IPR046342">
    <property type="entry name" value="CBS_dom_sf"/>
</dbReference>
<dbReference type="InterPro" id="IPR000644">
    <property type="entry name" value="CBS_dom"/>
</dbReference>
<dbReference type="RefSeq" id="WP_218130789.1">
    <property type="nucleotide sequence ID" value="NZ_FNET01000002.1"/>
</dbReference>